<comment type="caution">
    <text evidence="1">The sequence shown here is derived from an EMBL/GenBank/DDBJ whole genome shotgun (WGS) entry which is preliminary data.</text>
</comment>
<evidence type="ECO:0008006" key="3">
    <source>
        <dbReference type="Google" id="ProtNLM"/>
    </source>
</evidence>
<dbReference type="Proteomes" id="UP000239895">
    <property type="component" value="Unassembled WGS sequence"/>
</dbReference>
<protein>
    <recommendedName>
        <fullName evidence="3">Antitoxin</fullName>
    </recommendedName>
</protein>
<organism evidence="1 2">
    <name type="scientific">Isoptericola halotolerans</name>
    <dbReference type="NCBI Taxonomy" id="300560"/>
    <lineage>
        <taxon>Bacteria</taxon>
        <taxon>Bacillati</taxon>
        <taxon>Actinomycetota</taxon>
        <taxon>Actinomycetes</taxon>
        <taxon>Micrococcales</taxon>
        <taxon>Promicromonosporaceae</taxon>
        <taxon>Isoptericola</taxon>
    </lineage>
</organism>
<reference evidence="1 2" key="1">
    <citation type="submission" date="2018-03" db="EMBL/GenBank/DDBJ databases">
        <title>Comparative analysis of microorganisms from saline springs in Andes Mountain Range, Colombia.</title>
        <authorList>
            <person name="Rubin E."/>
        </authorList>
    </citation>
    <scope>NUCLEOTIDE SEQUENCE [LARGE SCALE GENOMIC DNA]</scope>
    <source>
        <strain evidence="1 2">CG 23</strain>
    </source>
</reference>
<proteinExistence type="predicted"/>
<keyword evidence="2" id="KW-1185">Reference proteome</keyword>
<evidence type="ECO:0000313" key="1">
    <source>
        <dbReference type="EMBL" id="PRZ09925.1"/>
    </source>
</evidence>
<evidence type="ECO:0000313" key="2">
    <source>
        <dbReference type="Proteomes" id="UP000239895"/>
    </source>
</evidence>
<gene>
    <name evidence="1" type="ORF">BCL65_10163</name>
</gene>
<name>A0ABX5EHH3_9MICO</name>
<accession>A0ABX5EHH3</accession>
<dbReference type="EMBL" id="PVTX01000001">
    <property type="protein sequence ID" value="PRZ09925.1"/>
    <property type="molecule type" value="Genomic_DNA"/>
</dbReference>
<sequence>MPDLEFLEDYGRRHQLSSRASALRAAVRALREAEAEDHYVAAFEEWNESDDSALWEGTATDGLETPGP</sequence>